<keyword evidence="2" id="KW-1185">Reference proteome</keyword>
<accession>A0AAN8PTV9</accession>
<evidence type="ECO:0000313" key="2">
    <source>
        <dbReference type="Proteomes" id="UP001347796"/>
    </source>
</evidence>
<dbReference type="PANTHER" id="PTHR39369:SF6">
    <property type="entry name" value="LIN-24 (TWENTY-FOUR) LIKE"/>
    <property type="match status" value="1"/>
</dbReference>
<dbReference type="Gene3D" id="2.170.15.10">
    <property type="entry name" value="Proaerolysin, chain A, domain 3"/>
    <property type="match status" value="1"/>
</dbReference>
<dbReference type="Proteomes" id="UP001347796">
    <property type="component" value="Unassembled WGS sequence"/>
</dbReference>
<sequence>MARELVDLEELVREWVDDFPFDKAQKKEFDAVKPQDINWDHMNVTHSPSEYFDSSRAQKPKSHVLFTAHFTNDTDRQQVYALRTERRTNSTCVISLMKSYTIGASVEIKLTPPNPIIEANAGFHGELSMEKSVEETFEEELTWSVDNQITVPEGFITQADLVIKEDSFTGDFKSETKFDGKIHVAMRSRKDNSVINNITGRVQDIFTKDKGFKVDKTGCYFTTIGKCKCRFGVEQHVKLSQKRINVENGNED</sequence>
<dbReference type="Pfam" id="PF03318">
    <property type="entry name" value="ETX_MTX2"/>
    <property type="match status" value="1"/>
</dbReference>
<dbReference type="CDD" id="cd20237">
    <property type="entry name" value="PFM_LIN24-like"/>
    <property type="match status" value="1"/>
</dbReference>
<dbReference type="EMBL" id="JAZGQO010000008">
    <property type="protein sequence ID" value="KAK6178841.1"/>
    <property type="molecule type" value="Genomic_DNA"/>
</dbReference>
<protein>
    <submittedName>
        <fullName evidence="1">Uncharacterized protein</fullName>
    </submittedName>
</protein>
<comment type="caution">
    <text evidence="1">The sequence shown here is derived from an EMBL/GenBank/DDBJ whole genome shotgun (WGS) entry which is preliminary data.</text>
</comment>
<dbReference type="AlphaFoldDB" id="A0AAN8PTV9"/>
<name>A0AAN8PTV9_PATCE</name>
<dbReference type="SUPFAM" id="SSF56973">
    <property type="entry name" value="Aerolisin/ETX pore-forming domain"/>
    <property type="match status" value="1"/>
</dbReference>
<proteinExistence type="predicted"/>
<dbReference type="InterPro" id="IPR004991">
    <property type="entry name" value="Aerolysin-like"/>
</dbReference>
<reference evidence="1 2" key="1">
    <citation type="submission" date="2024-01" db="EMBL/GenBank/DDBJ databases">
        <title>The genome of the rayed Mediterranean limpet Patella caerulea (Linnaeus, 1758).</title>
        <authorList>
            <person name="Anh-Thu Weber A."/>
            <person name="Halstead-Nussloch G."/>
        </authorList>
    </citation>
    <scope>NUCLEOTIDE SEQUENCE [LARGE SCALE GENOMIC DNA]</scope>
    <source>
        <strain evidence="1">AATW-2023a</strain>
        <tissue evidence="1">Whole specimen</tissue>
    </source>
</reference>
<gene>
    <name evidence="1" type="ORF">SNE40_011335</name>
</gene>
<organism evidence="1 2">
    <name type="scientific">Patella caerulea</name>
    <name type="common">Rayed Mediterranean limpet</name>
    <dbReference type="NCBI Taxonomy" id="87958"/>
    <lineage>
        <taxon>Eukaryota</taxon>
        <taxon>Metazoa</taxon>
        <taxon>Spiralia</taxon>
        <taxon>Lophotrochozoa</taxon>
        <taxon>Mollusca</taxon>
        <taxon>Gastropoda</taxon>
        <taxon>Patellogastropoda</taxon>
        <taxon>Patelloidea</taxon>
        <taxon>Patellidae</taxon>
        <taxon>Patella</taxon>
    </lineage>
</organism>
<evidence type="ECO:0000313" key="1">
    <source>
        <dbReference type="EMBL" id="KAK6178841.1"/>
    </source>
</evidence>
<dbReference type="PANTHER" id="PTHR39369">
    <property type="entry name" value="LIN-24 (TWENTY-FOUR) LIKE"/>
    <property type="match status" value="1"/>
</dbReference>